<dbReference type="AlphaFoldDB" id="A0A9D1YPY2"/>
<dbReference type="Gene3D" id="1.10.10.60">
    <property type="entry name" value="Homeodomain-like"/>
    <property type="match status" value="2"/>
</dbReference>
<accession>A0A9D1YPY2</accession>
<feature type="domain" description="HTH araC/xylS-type" evidence="5">
    <location>
        <begin position="195"/>
        <end position="292"/>
    </location>
</feature>
<dbReference type="Proteomes" id="UP000824007">
    <property type="component" value="Unassembled WGS sequence"/>
</dbReference>
<dbReference type="Gene3D" id="2.60.120.10">
    <property type="entry name" value="Jelly Rolls"/>
    <property type="match status" value="1"/>
</dbReference>
<evidence type="ECO:0000313" key="7">
    <source>
        <dbReference type="Proteomes" id="UP000824007"/>
    </source>
</evidence>
<evidence type="ECO:0000313" key="6">
    <source>
        <dbReference type="EMBL" id="HIY60552.1"/>
    </source>
</evidence>
<keyword evidence="2" id="KW-0238">DNA-binding</keyword>
<dbReference type="PANTHER" id="PTHR46796">
    <property type="entry name" value="HTH-TYPE TRANSCRIPTIONAL ACTIVATOR RHAS-RELATED"/>
    <property type="match status" value="1"/>
</dbReference>
<dbReference type="Pfam" id="PF02311">
    <property type="entry name" value="AraC_binding"/>
    <property type="match status" value="1"/>
</dbReference>
<proteinExistence type="predicted"/>
<comment type="caution">
    <text evidence="6">The sequence shown here is derived from an EMBL/GenBank/DDBJ whole genome shotgun (WGS) entry which is preliminary data.</text>
</comment>
<dbReference type="SUPFAM" id="SSF51215">
    <property type="entry name" value="Regulatory protein AraC"/>
    <property type="match status" value="1"/>
</dbReference>
<dbReference type="SMART" id="SM00342">
    <property type="entry name" value="HTH_ARAC"/>
    <property type="match status" value="1"/>
</dbReference>
<dbReference type="InterPro" id="IPR009057">
    <property type="entry name" value="Homeodomain-like_sf"/>
</dbReference>
<dbReference type="PROSITE" id="PS01124">
    <property type="entry name" value="HTH_ARAC_FAMILY_2"/>
    <property type="match status" value="1"/>
</dbReference>
<dbReference type="InterPro" id="IPR037923">
    <property type="entry name" value="HTH-like"/>
</dbReference>
<evidence type="ECO:0000256" key="3">
    <source>
        <dbReference type="ARBA" id="ARBA00023163"/>
    </source>
</evidence>
<dbReference type="GO" id="GO:0043565">
    <property type="term" value="F:sequence-specific DNA binding"/>
    <property type="evidence" value="ECO:0007669"/>
    <property type="project" value="InterPro"/>
</dbReference>
<dbReference type="EMBL" id="DXDD01000098">
    <property type="protein sequence ID" value="HIY60552.1"/>
    <property type="molecule type" value="Genomic_DNA"/>
</dbReference>
<gene>
    <name evidence="6" type="ORF">H9831_07745</name>
</gene>
<dbReference type="InterPro" id="IPR018060">
    <property type="entry name" value="HTH_AraC"/>
</dbReference>
<dbReference type="InterPro" id="IPR014710">
    <property type="entry name" value="RmlC-like_jellyroll"/>
</dbReference>
<keyword evidence="1" id="KW-0805">Transcription regulation</keyword>
<name>A0A9D1YPY2_9FIRM</name>
<dbReference type="Pfam" id="PF12833">
    <property type="entry name" value="HTH_18"/>
    <property type="match status" value="1"/>
</dbReference>
<keyword evidence="3" id="KW-0804">Transcription</keyword>
<evidence type="ECO:0000259" key="5">
    <source>
        <dbReference type="PROSITE" id="PS01124"/>
    </source>
</evidence>
<dbReference type="InterPro" id="IPR003313">
    <property type="entry name" value="AraC-bd"/>
</dbReference>
<organism evidence="6 7">
    <name type="scientific">Candidatus Eisenbergiella pullistercoris</name>
    <dbReference type="NCBI Taxonomy" id="2838555"/>
    <lineage>
        <taxon>Bacteria</taxon>
        <taxon>Bacillati</taxon>
        <taxon>Bacillota</taxon>
        <taxon>Clostridia</taxon>
        <taxon>Lachnospirales</taxon>
        <taxon>Lachnospiraceae</taxon>
        <taxon>Eisenbergiella</taxon>
    </lineage>
</organism>
<dbReference type="SUPFAM" id="SSF46689">
    <property type="entry name" value="Homeodomain-like"/>
    <property type="match status" value="2"/>
</dbReference>
<evidence type="ECO:0000256" key="4">
    <source>
        <dbReference type="SAM" id="MobiDB-lite"/>
    </source>
</evidence>
<evidence type="ECO:0000256" key="1">
    <source>
        <dbReference type="ARBA" id="ARBA00023015"/>
    </source>
</evidence>
<dbReference type="InterPro" id="IPR050204">
    <property type="entry name" value="AraC_XylS_family_regulators"/>
</dbReference>
<dbReference type="GO" id="GO:0003700">
    <property type="term" value="F:DNA-binding transcription factor activity"/>
    <property type="evidence" value="ECO:0007669"/>
    <property type="project" value="InterPro"/>
</dbReference>
<reference evidence="6" key="1">
    <citation type="journal article" date="2021" name="PeerJ">
        <title>Extensive microbial diversity within the chicken gut microbiome revealed by metagenomics and culture.</title>
        <authorList>
            <person name="Gilroy R."/>
            <person name="Ravi A."/>
            <person name="Getino M."/>
            <person name="Pursley I."/>
            <person name="Horton D.L."/>
            <person name="Alikhan N.F."/>
            <person name="Baker D."/>
            <person name="Gharbi K."/>
            <person name="Hall N."/>
            <person name="Watson M."/>
            <person name="Adriaenssens E.M."/>
            <person name="Foster-Nyarko E."/>
            <person name="Jarju S."/>
            <person name="Secka A."/>
            <person name="Antonio M."/>
            <person name="Oren A."/>
            <person name="Chaudhuri R.R."/>
            <person name="La Ragione R."/>
            <person name="Hildebrand F."/>
            <person name="Pallen M.J."/>
        </authorList>
    </citation>
    <scope>NUCLEOTIDE SEQUENCE</scope>
    <source>
        <strain evidence="6">ChiSxjej3B15-24422</strain>
    </source>
</reference>
<evidence type="ECO:0000256" key="2">
    <source>
        <dbReference type="ARBA" id="ARBA00023125"/>
    </source>
</evidence>
<sequence length="312" mass="35127">MQQTEKRPASGAADSAARSPQNDIHMETGQVSFSFRISRHATEKYFLHCHNFYEVYLFLEGDADYLVEGKKYRPTPGSLLLLSPHCFHGVRVNTDSPYRRYSIHFHPSVLSAERRPFLLSAFPSQDRDGEIYFEKTGEKGIVSCFEALADCAGRPQPLQSLLLPIYVEALLARIVSMAREVSGSAADAGNDDTVSRILLYLNRHVDEPVSLDQLCERFYISKHHLNKVFRRATGTTVFDYLIHKRVILAQELLAGGASAQEAALRAGFGDYSAFYRSYRRILGHSPLKDRGVLPSFHADAPKRLENVNFGEI</sequence>
<reference evidence="6" key="2">
    <citation type="submission" date="2021-04" db="EMBL/GenBank/DDBJ databases">
        <authorList>
            <person name="Gilroy R."/>
        </authorList>
    </citation>
    <scope>NUCLEOTIDE SEQUENCE</scope>
    <source>
        <strain evidence="6">ChiSxjej3B15-24422</strain>
    </source>
</reference>
<feature type="region of interest" description="Disordered" evidence="4">
    <location>
        <begin position="1"/>
        <end position="23"/>
    </location>
</feature>
<protein>
    <submittedName>
        <fullName evidence="6">AraC family transcriptional regulator</fullName>
    </submittedName>
</protein>